<dbReference type="AlphaFoldDB" id="A0A1G6HKH5"/>
<organism evidence="3 4">
    <name type="scientific">Raineyella antarctica</name>
    <dbReference type="NCBI Taxonomy" id="1577474"/>
    <lineage>
        <taxon>Bacteria</taxon>
        <taxon>Bacillati</taxon>
        <taxon>Actinomycetota</taxon>
        <taxon>Actinomycetes</taxon>
        <taxon>Propionibacteriales</taxon>
        <taxon>Propionibacteriaceae</taxon>
        <taxon>Raineyella</taxon>
    </lineage>
</organism>
<feature type="transmembrane region" description="Helical" evidence="2">
    <location>
        <begin position="62"/>
        <end position="81"/>
    </location>
</feature>
<evidence type="ECO:0000313" key="4">
    <source>
        <dbReference type="Proteomes" id="UP000199086"/>
    </source>
</evidence>
<evidence type="ECO:0000313" key="3">
    <source>
        <dbReference type="EMBL" id="SDB94714.1"/>
    </source>
</evidence>
<keyword evidence="2" id="KW-0812">Transmembrane</keyword>
<keyword evidence="2" id="KW-0472">Membrane</keyword>
<dbReference type="RefSeq" id="WP_139283262.1">
    <property type="nucleotide sequence ID" value="NZ_FMYF01000011.1"/>
</dbReference>
<accession>A0A1G6HKH5</accession>
<keyword evidence="4" id="KW-1185">Reference proteome</keyword>
<dbReference type="Proteomes" id="UP000199086">
    <property type="component" value="Unassembled WGS sequence"/>
</dbReference>
<gene>
    <name evidence="3" type="ORF">GA0111570_11137</name>
</gene>
<proteinExistence type="predicted"/>
<dbReference type="EMBL" id="FMYF01000011">
    <property type="protein sequence ID" value="SDB94714.1"/>
    <property type="molecule type" value="Genomic_DNA"/>
</dbReference>
<sequence>MDPDFPYSDPTFPYSPGTQTDPDRYAARSLTPPTDLPRPVDPPQAGTETETAPGHHKGHNHWMHLLMCAPMVLVVGYLVLAGKVGGGAILYAVGCLVMMGVMMAMMNHGSGDNTSDAHSSGNHPSGHRH</sequence>
<name>A0A1G6HKH5_9ACTN</name>
<dbReference type="OrthoDB" id="3259295at2"/>
<feature type="region of interest" description="Disordered" evidence="1">
    <location>
        <begin position="1"/>
        <end position="56"/>
    </location>
</feature>
<reference evidence="3 4" key="1">
    <citation type="submission" date="2016-06" db="EMBL/GenBank/DDBJ databases">
        <authorList>
            <person name="Olsen C.W."/>
            <person name="Carey S."/>
            <person name="Hinshaw L."/>
            <person name="Karasin A.I."/>
        </authorList>
    </citation>
    <scope>NUCLEOTIDE SEQUENCE [LARGE SCALE GENOMIC DNA]</scope>
    <source>
        <strain evidence="3 4">LZ-22</strain>
    </source>
</reference>
<protein>
    <submittedName>
        <fullName evidence="3">Uncharacterized protein</fullName>
    </submittedName>
</protein>
<evidence type="ECO:0000256" key="2">
    <source>
        <dbReference type="SAM" id="Phobius"/>
    </source>
</evidence>
<feature type="transmembrane region" description="Helical" evidence="2">
    <location>
        <begin position="88"/>
        <end position="106"/>
    </location>
</feature>
<evidence type="ECO:0000256" key="1">
    <source>
        <dbReference type="SAM" id="MobiDB-lite"/>
    </source>
</evidence>
<dbReference type="STRING" id="1577474.GA0111570_11137"/>
<keyword evidence="2" id="KW-1133">Transmembrane helix</keyword>